<dbReference type="GO" id="GO:0016787">
    <property type="term" value="F:hydrolase activity"/>
    <property type="evidence" value="ECO:0007669"/>
    <property type="project" value="InterPro"/>
</dbReference>
<dbReference type="AlphaFoldDB" id="A0A317XQR4"/>
<sequence length="395" mass="43512">MMSPLMRFLMYGLAGVTFFTCYQRFTGEPNLQNGDASQDYGLDKHPIGTLGHGIALKDGRRTISRRTVAVADLHGDLQHALNVFRMAGVISAPSPSTSADDEQRWIAGHDVLVSTGDIVDRGDDTIALYRLYQSLRSQAARAGGEVRNLLGNHEVMNAIGDWRYVTQGDIRSFGGVEERRAVMSDKGWIGQDWIQSYNVTTIVPLLPADHPGLPAGYTPPSASFVHGGITHEYASKGIDSINIIGKSFLIKGLSEARPSGWLPSNTSEEEKHLYSESGPLWYRGYATDAESEACDHARQTTQELGVRHLVMGHTPHFNGFVVRCAEDKNSILLIDTGISRAYGGEQSALIIDMDLTPVDKQSNGKRLWKETETLTALYKGRVPKVLARIDQDLWL</sequence>
<proteinExistence type="predicted"/>
<dbReference type="PANTHER" id="PTHR46546:SF4">
    <property type="entry name" value="SHEWANELLA-LIKE PROTEIN PHOSPHATASE 1"/>
    <property type="match status" value="1"/>
</dbReference>
<gene>
    <name evidence="3" type="ORF">BCV70DRAFT_200382</name>
</gene>
<dbReference type="Gene3D" id="3.60.21.10">
    <property type="match status" value="1"/>
</dbReference>
<dbReference type="EMBL" id="KZ819193">
    <property type="protein sequence ID" value="PWZ00230.1"/>
    <property type="molecule type" value="Genomic_DNA"/>
</dbReference>
<dbReference type="InterPro" id="IPR004843">
    <property type="entry name" value="Calcineurin-like_PHP"/>
</dbReference>
<feature type="chain" id="PRO_5016289359" evidence="1">
    <location>
        <begin position="28"/>
        <end position="395"/>
    </location>
</feature>
<protein>
    <submittedName>
        <fullName evidence="3">Metallo-dependent phosphatase</fullName>
    </submittedName>
</protein>
<dbReference type="SUPFAM" id="SSF56300">
    <property type="entry name" value="Metallo-dependent phosphatases"/>
    <property type="match status" value="1"/>
</dbReference>
<evidence type="ECO:0000313" key="3">
    <source>
        <dbReference type="EMBL" id="PWZ00230.1"/>
    </source>
</evidence>
<dbReference type="InterPro" id="IPR029052">
    <property type="entry name" value="Metallo-depent_PP-like"/>
</dbReference>
<dbReference type="InParanoid" id="A0A317XQR4"/>
<evidence type="ECO:0000256" key="1">
    <source>
        <dbReference type="SAM" id="SignalP"/>
    </source>
</evidence>
<accession>A0A317XQR4</accession>
<feature type="signal peptide" evidence="1">
    <location>
        <begin position="1"/>
        <end position="27"/>
    </location>
</feature>
<dbReference type="PANTHER" id="PTHR46546">
    <property type="entry name" value="SHEWANELLA-LIKE PROTEIN PHOSPHATASE 1"/>
    <property type="match status" value="1"/>
</dbReference>
<keyword evidence="1" id="KW-0732">Signal</keyword>
<reference evidence="3 4" key="1">
    <citation type="journal article" date="2018" name="Mol. Biol. Evol.">
        <title>Broad Genomic Sampling Reveals a Smut Pathogenic Ancestry of the Fungal Clade Ustilaginomycotina.</title>
        <authorList>
            <person name="Kijpornyongpan T."/>
            <person name="Mondo S.J."/>
            <person name="Barry K."/>
            <person name="Sandor L."/>
            <person name="Lee J."/>
            <person name="Lipzen A."/>
            <person name="Pangilinan J."/>
            <person name="LaButti K."/>
            <person name="Hainaut M."/>
            <person name="Henrissat B."/>
            <person name="Grigoriev I.V."/>
            <person name="Spatafora J.W."/>
            <person name="Aime M.C."/>
        </authorList>
    </citation>
    <scope>NUCLEOTIDE SEQUENCE [LARGE SCALE GENOMIC DNA]</scope>
    <source>
        <strain evidence="3 4">MCA 3645</strain>
    </source>
</reference>
<evidence type="ECO:0000259" key="2">
    <source>
        <dbReference type="Pfam" id="PF00149"/>
    </source>
</evidence>
<dbReference type="STRING" id="1882483.A0A317XQR4"/>
<dbReference type="OrthoDB" id="5976022at2759"/>
<keyword evidence="4" id="KW-1185">Reference proteome</keyword>
<feature type="domain" description="Calcineurin-like phosphoesterase" evidence="2">
    <location>
        <begin position="66"/>
        <end position="315"/>
    </location>
</feature>
<dbReference type="Pfam" id="PF00149">
    <property type="entry name" value="Metallophos"/>
    <property type="match status" value="1"/>
</dbReference>
<name>A0A317XQR4_9BASI</name>
<evidence type="ECO:0000313" key="4">
    <source>
        <dbReference type="Proteomes" id="UP000246740"/>
    </source>
</evidence>
<dbReference type="FunCoup" id="A0A317XQR4">
    <property type="interactions" value="4"/>
</dbReference>
<organism evidence="3 4">
    <name type="scientific">Testicularia cyperi</name>
    <dbReference type="NCBI Taxonomy" id="1882483"/>
    <lineage>
        <taxon>Eukaryota</taxon>
        <taxon>Fungi</taxon>
        <taxon>Dikarya</taxon>
        <taxon>Basidiomycota</taxon>
        <taxon>Ustilaginomycotina</taxon>
        <taxon>Ustilaginomycetes</taxon>
        <taxon>Ustilaginales</taxon>
        <taxon>Anthracoideaceae</taxon>
        <taxon>Testicularia</taxon>
    </lineage>
</organism>
<dbReference type="Proteomes" id="UP000246740">
    <property type="component" value="Unassembled WGS sequence"/>
</dbReference>